<dbReference type="EMBL" id="QYBB01000007">
    <property type="protein sequence ID" value="RYC32489.1"/>
    <property type="molecule type" value="Genomic_DNA"/>
</dbReference>
<feature type="compositionally biased region" description="Basic and acidic residues" evidence="1">
    <location>
        <begin position="32"/>
        <end position="59"/>
    </location>
</feature>
<evidence type="ECO:0000313" key="2">
    <source>
        <dbReference type="EMBL" id="RYC32489.1"/>
    </source>
</evidence>
<proteinExistence type="predicted"/>
<name>A0A4Q2U730_9HYPH</name>
<accession>A0A4Q2U730</accession>
<protein>
    <submittedName>
        <fullName evidence="2">DUF4169 family protein</fullName>
    </submittedName>
</protein>
<dbReference type="InterPro" id="IPR025227">
    <property type="entry name" value="DUF4169"/>
</dbReference>
<sequence>MGDLVNLRRFRKGRDRAGRAEDAARNRAAFGRTREERDASADEAARAAARLDGHRRDAPPDDTGCGAPQGGPAR</sequence>
<dbReference type="Proteomes" id="UP000290759">
    <property type="component" value="Unassembled WGS sequence"/>
</dbReference>
<dbReference type="RefSeq" id="WP_129225576.1">
    <property type="nucleotide sequence ID" value="NZ_QYBB01000007.1"/>
</dbReference>
<dbReference type="Pfam" id="PF13770">
    <property type="entry name" value="DUF4169"/>
    <property type="match status" value="1"/>
</dbReference>
<reference evidence="2 3" key="2">
    <citation type="submission" date="2019-02" db="EMBL/GenBank/DDBJ databases">
        <title>'Lichenibacterium ramalinii' gen. nov. sp. nov., 'Lichenibacterium minor' gen. nov. sp. nov.</title>
        <authorList>
            <person name="Pankratov T."/>
        </authorList>
    </citation>
    <scope>NUCLEOTIDE SEQUENCE [LARGE SCALE GENOMIC DNA]</scope>
    <source>
        <strain evidence="2 3">RmlP026</strain>
    </source>
</reference>
<gene>
    <name evidence="2" type="ORF">D3273_08860</name>
</gene>
<feature type="region of interest" description="Disordered" evidence="1">
    <location>
        <begin position="1"/>
        <end position="74"/>
    </location>
</feature>
<evidence type="ECO:0000256" key="1">
    <source>
        <dbReference type="SAM" id="MobiDB-lite"/>
    </source>
</evidence>
<feature type="compositionally biased region" description="Basic and acidic residues" evidence="1">
    <location>
        <begin position="15"/>
        <end position="25"/>
    </location>
</feature>
<dbReference type="AlphaFoldDB" id="A0A4Q2U730"/>
<organism evidence="2 3">
    <name type="scientific">Lichenibacterium minor</name>
    <dbReference type="NCBI Taxonomy" id="2316528"/>
    <lineage>
        <taxon>Bacteria</taxon>
        <taxon>Pseudomonadati</taxon>
        <taxon>Pseudomonadota</taxon>
        <taxon>Alphaproteobacteria</taxon>
        <taxon>Hyphomicrobiales</taxon>
        <taxon>Lichenihabitantaceae</taxon>
        <taxon>Lichenibacterium</taxon>
    </lineage>
</organism>
<evidence type="ECO:0000313" key="3">
    <source>
        <dbReference type="Proteomes" id="UP000290759"/>
    </source>
</evidence>
<reference evidence="2 3" key="1">
    <citation type="submission" date="2018-12" db="EMBL/GenBank/DDBJ databases">
        <authorList>
            <person name="Grouzdev D.S."/>
            <person name="Krutkina M.S."/>
        </authorList>
    </citation>
    <scope>NUCLEOTIDE SEQUENCE [LARGE SCALE GENOMIC DNA]</scope>
    <source>
        <strain evidence="2 3">RmlP026</strain>
    </source>
</reference>
<comment type="caution">
    <text evidence="2">The sequence shown here is derived from an EMBL/GenBank/DDBJ whole genome shotgun (WGS) entry which is preliminary data.</text>
</comment>
<keyword evidence="3" id="KW-1185">Reference proteome</keyword>